<comment type="similarity">
    <text evidence="1">Belongs to the plant acyltransferase family.</text>
</comment>
<organism evidence="4 5">
    <name type="scientific">Eucalyptus globulus</name>
    <name type="common">Tasmanian blue gum</name>
    <dbReference type="NCBI Taxonomy" id="34317"/>
    <lineage>
        <taxon>Eukaryota</taxon>
        <taxon>Viridiplantae</taxon>
        <taxon>Streptophyta</taxon>
        <taxon>Embryophyta</taxon>
        <taxon>Tracheophyta</taxon>
        <taxon>Spermatophyta</taxon>
        <taxon>Magnoliopsida</taxon>
        <taxon>eudicotyledons</taxon>
        <taxon>Gunneridae</taxon>
        <taxon>Pentapetalae</taxon>
        <taxon>rosids</taxon>
        <taxon>malvids</taxon>
        <taxon>Myrtales</taxon>
        <taxon>Myrtaceae</taxon>
        <taxon>Myrtoideae</taxon>
        <taxon>Eucalypteae</taxon>
        <taxon>Eucalyptus</taxon>
    </lineage>
</organism>
<proteinExistence type="inferred from homology"/>
<keyword evidence="3" id="KW-0012">Acyltransferase</keyword>
<dbReference type="EMBL" id="JBJKBG010000001">
    <property type="protein sequence ID" value="KAL3755103.1"/>
    <property type="molecule type" value="Genomic_DNA"/>
</dbReference>
<dbReference type="Pfam" id="PF02458">
    <property type="entry name" value="Transferase"/>
    <property type="match status" value="1"/>
</dbReference>
<dbReference type="InterPro" id="IPR023213">
    <property type="entry name" value="CAT-like_dom_sf"/>
</dbReference>
<evidence type="ECO:0000313" key="5">
    <source>
        <dbReference type="Proteomes" id="UP001634007"/>
    </source>
</evidence>
<reference evidence="4 5" key="1">
    <citation type="submission" date="2024-11" db="EMBL/GenBank/DDBJ databases">
        <title>Chromosome-level genome assembly of Eucalyptus globulus Labill. provides insights into its genome evolution.</title>
        <authorList>
            <person name="Li X."/>
        </authorList>
    </citation>
    <scope>NUCLEOTIDE SEQUENCE [LARGE SCALE GENOMIC DNA]</scope>
    <source>
        <strain evidence="4">CL2024</strain>
        <tissue evidence="4">Fresh tender leaves</tissue>
    </source>
</reference>
<evidence type="ECO:0000256" key="1">
    <source>
        <dbReference type="ARBA" id="ARBA00009861"/>
    </source>
</evidence>
<sequence length="496" mass="54254">MHPFLPQPNIFRICIRSTIASRTASSQDFHTNSRSTDRVPVSKMNTAVPHQKVRIVSSTAVKPSSPTPPHRRTLNLSLLDQLFPAGLPPTILFYADPAAGGESLSHRMRASLSETLTDFYPLAGRLRGSACIDCNDEGAYWVEARADLPLADVLARPDGTLLAQLLPSSHPETSLLAAMGCLLIVQITTFTCGGVAVAACGTHKLLDASSLTFFLRSWSARSAGRLEGGRPPPPRFLGDSLLRPKEVPFMLSDYAGMESCATRRFVFHRSKISALKAEAVRAARPGESTRFTRVELVLALIVRCALAASRSVTGSSRHPTLLRQMVNLRNRMSPALRDNDVGNLAFGINILYENSESTFHELVSNIRKEMINFTKGAQASGSDSGELLSIACGSIGKAGDFFGKWKEESRFYRCSSLCGFRFYEVDFGSGKPAWVTCLSRAKNFVYMVDAKDGDGIDAWVTLDRRDMAVFERDGELLAYAAPNPSVAHHVMHPSRL</sequence>
<name>A0ABD3LTK1_EUCGL</name>
<dbReference type="Proteomes" id="UP001634007">
    <property type="component" value="Unassembled WGS sequence"/>
</dbReference>
<keyword evidence="2" id="KW-0808">Transferase</keyword>
<comment type="caution">
    <text evidence="4">The sequence shown here is derived from an EMBL/GenBank/DDBJ whole genome shotgun (WGS) entry which is preliminary data.</text>
</comment>
<dbReference type="PANTHER" id="PTHR31623:SF128">
    <property type="entry name" value="SALUTARIDINOL 7-O-ACETYLTRANSFERASE-LIKE"/>
    <property type="match status" value="1"/>
</dbReference>
<evidence type="ECO:0000256" key="3">
    <source>
        <dbReference type="ARBA" id="ARBA00023315"/>
    </source>
</evidence>
<accession>A0ABD3LTK1</accession>
<protein>
    <submittedName>
        <fullName evidence="4">Uncharacterized protein</fullName>
    </submittedName>
</protein>
<dbReference type="Gene3D" id="3.30.559.10">
    <property type="entry name" value="Chloramphenicol acetyltransferase-like domain"/>
    <property type="match status" value="2"/>
</dbReference>
<evidence type="ECO:0000313" key="4">
    <source>
        <dbReference type="EMBL" id="KAL3755103.1"/>
    </source>
</evidence>
<gene>
    <name evidence="4" type="ORF">ACJRO7_002209</name>
</gene>
<dbReference type="AlphaFoldDB" id="A0ABD3LTK1"/>
<evidence type="ECO:0000256" key="2">
    <source>
        <dbReference type="ARBA" id="ARBA00022679"/>
    </source>
</evidence>
<dbReference type="GO" id="GO:0016746">
    <property type="term" value="F:acyltransferase activity"/>
    <property type="evidence" value="ECO:0007669"/>
    <property type="project" value="UniProtKB-KW"/>
</dbReference>
<keyword evidence="5" id="KW-1185">Reference proteome</keyword>
<dbReference type="PANTHER" id="PTHR31623">
    <property type="entry name" value="F21J9.9"/>
    <property type="match status" value="1"/>
</dbReference>